<keyword evidence="1" id="KW-1133">Transmembrane helix</keyword>
<evidence type="ECO:0000313" key="3">
    <source>
        <dbReference type="Proteomes" id="UP000541426"/>
    </source>
</evidence>
<feature type="transmembrane region" description="Helical" evidence="1">
    <location>
        <begin position="66"/>
        <end position="89"/>
    </location>
</feature>
<dbReference type="InterPro" id="IPR036927">
    <property type="entry name" value="Cyt_c_oxase-like_su1_sf"/>
</dbReference>
<proteinExistence type="predicted"/>
<reference evidence="2 3" key="1">
    <citation type="submission" date="2020-08" db="EMBL/GenBank/DDBJ databases">
        <title>Genomic Encyclopedia of Type Strains, Phase IV (KMG-IV): sequencing the most valuable type-strain genomes for metagenomic binning, comparative biology and taxonomic classification.</title>
        <authorList>
            <person name="Goeker M."/>
        </authorList>
    </citation>
    <scope>NUCLEOTIDE SEQUENCE [LARGE SCALE GENOMIC DNA]</scope>
    <source>
        <strain evidence="2 3">DSM 102235</strain>
    </source>
</reference>
<evidence type="ECO:0000256" key="1">
    <source>
        <dbReference type="SAM" id="Phobius"/>
    </source>
</evidence>
<dbReference type="RefSeq" id="WP_183962696.1">
    <property type="nucleotide sequence ID" value="NZ_BAABBZ010000012.1"/>
</dbReference>
<name>A0A7W6GR02_9RHOB</name>
<accession>A0A7W6GR02</accession>
<dbReference type="Proteomes" id="UP000541426">
    <property type="component" value="Unassembled WGS sequence"/>
</dbReference>
<dbReference type="EMBL" id="JACIEJ010000001">
    <property type="protein sequence ID" value="MBB3984078.1"/>
    <property type="molecule type" value="Genomic_DNA"/>
</dbReference>
<feature type="transmembrane region" description="Helical" evidence="1">
    <location>
        <begin position="95"/>
        <end position="116"/>
    </location>
</feature>
<dbReference type="AlphaFoldDB" id="A0A7W6GR02"/>
<dbReference type="Gene3D" id="1.20.210.10">
    <property type="entry name" value="Cytochrome c oxidase-like, subunit I domain"/>
    <property type="match status" value="1"/>
</dbReference>
<protein>
    <submittedName>
        <fullName evidence="2">Cbb3-type cytochrome oxidase subunit 1</fullName>
    </submittedName>
</protein>
<dbReference type="SUPFAM" id="SSF81442">
    <property type="entry name" value="Cytochrome c oxidase subunit I-like"/>
    <property type="match status" value="1"/>
</dbReference>
<evidence type="ECO:0000313" key="2">
    <source>
        <dbReference type="EMBL" id="MBB3984078.1"/>
    </source>
</evidence>
<keyword evidence="1" id="KW-0472">Membrane</keyword>
<comment type="caution">
    <text evidence="2">The sequence shown here is derived from an EMBL/GenBank/DDBJ whole genome shotgun (WGS) entry which is preliminary data.</text>
</comment>
<organism evidence="2 3">
    <name type="scientific">Sagittula marina</name>
    <dbReference type="NCBI Taxonomy" id="943940"/>
    <lineage>
        <taxon>Bacteria</taxon>
        <taxon>Pseudomonadati</taxon>
        <taxon>Pseudomonadota</taxon>
        <taxon>Alphaproteobacteria</taxon>
        <taxon>Rhodobacterales</taxon>
        <taxon>Roseobacteraceae</taxon>
        <taxon>Sagittula</taxon>
    </lineage>
</organism>
<gene>
    <name evidence="2" type="ORF">GGQ68_000389</name>
</gene>
<feature type="transmembrane region" description="Helical" evidence="1">
    <location>
        <begin position="39"/>
        <end position="59"/>
    </location>
</feature>
<sequence>MRGISLAFMLLAVVSALLGMGWGIQMSATDDHSLSIAHAHLNLLGWVGFAIFAGFYQVVPLARGKLAWVHFAIALAGVVVIIPGIVMALTDNGTAVAKIGSVLTFLSMAVFLLVVIRSRNTA</sequence>
<keyword evidence="1" id="KW-0812">Transmembrane</keyword>
<keyword evidence="3" id="KW-1185">Reference proteome</keyword>